<organism evidence="1 2">
    <name type="scientific">Acrobeloides nanus</name>
    <dbReference type="NCBI Taxonomy" id="290746"/>
    <lineage>
        <taxon>Eukaryota</taxon>
        <taxon>Metazoa</taxon>
        <taxon>Ecdysozoa</taxon>
        <taxon>Nematoda</taxon>
        <taxon>Chromadorea</taxon>
        <taxon>Rhabditida</taxon>
        <taxon>Tylenchina</taxon>
        <taxon>Cephalobomorpha</taxon>
        <taxon>Cephaloboidea</taxon>
        <taxon>Cephalobidae</taxon>
        <taxon>Acrobeloides</taxon>
    </lineage>
</organism>
<dbReference type="Proteomes" id="UP000887540">
    <property type="component" value="Unplaced"/>
</dbReference>
<protein>
    <submittedName>
        <fullName evidence="2">Uncharacterized protein</fullName>
    </submittedName>
</protein>
<dbReference type="AlphaFoldDB" id="A0A914DW98"/>
<evidence type="ECO:0000313" key="2">
    <source>
        <dbReference type="WBParaSite" id="ACRNAN_scaffold4004.g14868.t1"/>
    </source>
</evidence>
<keyword evidence="1" id="KW-1185">Reference proteome</keyword>
<name>A0A914DW98_9BILA</name>
<reference evidence="2" key="1">
    <citation type="submission" date="2022-11" db="UniProtKB">
        <authorList>
            <consortium name="WormBaseParasite"/>
        </authorList>
    </citation>
    <scope>IDENTIFICATION</scope>
</reference>
<sequence length="89" mass="10116">MQTDEDLFPSINNFMLTDHIPCNGYNCCCHRMGTHSHVQHVVVITTPCCCNSRNIAPRVHYNNRPRNAIERQVPTAPEMRLSVTEALPP</sequence>
<proteinExistence type="predicted"/>
<accession>A0A914DW98</accession>
<evidence type="ECO:0000313" key="1">
    <source>
        <dbReference type="Proteomes" id="UP000887540"/>
    </source>
</evidence>
<dbReference type="WBParaSite" id="ACRNAN_scaffold4004.g14868.t1">
    <property type="protein sequence ID" value="ACRNAN_scaffold4004.g14868.t1"/>
    <property type="gene ID" value="ACRNAN_scaffold4004.g14868"/>
</dbReference>